<dbReference type="InterPro" id="IPR051401">
    <property type="entry name" value="GtrA_CellWall_Glycosyl"/>
</dbReference>
<gene>
    <name evidence="8" type="ORF">LQV63_21955</name>
</gene>
<feature type="transmembrane region" description="Helical" evidence="6">
    <location>
        <begin position="12"/>
        <end position="33"/>
    </location>
</feature>
<evidence type="ECO:0000313" key="8">
    <source>
        <dbReference type="EMBL" id="MCE5171949.1"/>
    </source>
</evidence>
<keyword evidence="4 6" id="KW-1133">Transmembrane helix</keyword>
<dbReference type="Pfam" id="PF04138">
    <property type="entry name" value="GtrA_DPMS_TM"/>
    <property type="match status" value="1"/>
</dbReference>
<keyword evidence="9" id="KW-1185">Reference proteome</keyword>
<reference evidence="8 9" key="1">
    <citation type="submission" date="2021-11" db="EMBL/GenBank/DDBJ databases">
        <title>Draft genome sequence of Paenibacillus profundus YoMME, a new Gram-positive bacteria with exoelectrogenic properties.</title>
        <authorList>
            <person name="Hubenova Y."/>
            <person name="Hubenova E."/>
            <person name="Manasiev Y."/>
            <person name="Peykov S."/>
            <person name="Mitov M."/>
        </authorList>
    </citation>
    <scope>NUCLEOTIDE SEQUENCE [LARGE SCALE GENOMIC DNA]</scope>
    <source>
        <strain evidence="8 9">YoMME</strain>
    </source>
</reference>
<comment type="caution">
    <text evidence="8">The sequence shown here is derived from an EMBL/GenBank/DDBJ whole genome shotgun (WGS) entry which is preliminary data.</text>
</comment>
<evidence type="ECO:0000256" key="5">
    <source>
        <dbReference type="ARBA" id="ARBA00023136"/>
    </source>
</evidence>
<protein>
    <submittedName>
        <fullName evidence="8">GtrA family protein</fullName>
    </submittedName>
</protein>
<dbReference type="EMBL" id="JAJNBZ010000022">
    <property type="protein sequence ID" value="MCE5171949.1"/>
    <property type="molecule type" value="Genomic_DNA"/>
</dbReference>
<name>A0ABS8YLW6_9BACL</name>
<dbReference type="PANTHER" id="PTHR38459">
    <property type="entry name" value="PROPHAGE BACTOPRENOL-LINKED GLUCOSE TRANSLOCASE HOMOLOG"/>
    <property type="match status" value="1"/>
</dbReference>
<keyword evidence="3 6" id="KW-0812">Transmembrane</keyword>
<comment type="subcellular location">
    <subcellularLocation>
        <location evidence="1">Membrane</location>
        <topology evidence="1">Multi-pass membrane protein</topology>
    </subcellularLocation>
</comment>
<proteinExistence type="inferred from homology"/>
<comment type="similarity">
    <text evidence="2">Belongs to the GtrA family.</text>
</comment>
<feature type="transmembrane region" description="Helical" evidence="6">
    <location>
        <begin position="112"/>
        <end position="132"/>
    </location>
</feature>
<sequence>MRPVSLQWARLFGRYALVGVINTCIGLGLIYVLMHAAGWNHFASTFVGNTGGVICSYVLNRSYTFRYEGARFRSFVHFFAIAMLCYGFAYMVLHPLIAMMIEGAVPSLAAAWRDSAVVLAEAGVYTITSFLLHRNITFADKRPVQVNSSFPLESHAADDYGKHRKAEH</sequence>
<dbReference type="Proteomes" id="UP001199916">
    <property type="component" value="Unassembled WGS sequence"/>
</dbReference>
<feature type="domain" description="GtrA/DPMS transmembrane" evidence="7">
    <location>
        <begin position="14"/>
        <end position="138"/>
    </location>
</feature>
<dbReference type="RefSeq" id="WP_233698272.1">
    <property type="nucleotide sequence ID" value="NZ_JAJNBZ010000022.1"/>
</dbReference>
<keyword evidence="5 6" id="KW-0472">Membrane</keyword>
<dbReference type="InterPro" id="IPR007267">
    <property type="entry name" value="GtrA_DPMS_TM"/>
</dbReference>
<evidence type="ECO:0000256" key="3">
    <source>
        <dbReference type="ARBA" id="ARBA00022692"/>
    </source>
</evidence>
<evidence type="ECO:0000256" key="2">
    <source>
        <dbReference type="ARBA" id="ARBA00009399"/>
    </source>
</evidence>
<dbReference type="PANTHER" id="PTHR38459:SF1">
    <property type="entry name" value="PROPHAGE BACTOPRENOL-LINKED GLUCOSE TRANSLOCASE HOMOLOG"/>
    <property type="match status" value="1"/>
</dbReference>
<accession>A0ABS8YLW6</accession>
<evidence type="ECO:0000256" key="1">
    <source>
        <dbReference type="ARBA" id="ARBA00004141"/>
    </source>
</evidence>
<evidence type="ECO:0000259" key="7">
    <source>
        <dbReference type="Pfam" id="PF04138"/>
    </source>
</evidence>
<evidence type="ECO:0000313" key="9">
    <source>
        <dbReference type="Proteomes" id="UP001199916"/>
    </source>
</evidence>
<feature type="transmembrane region" description="Helical" evidence="6">
    <location>
        <begin position="39"/>
        <end position="60"/>
    </location>
</feature>
<organism evidence="8 9">
    <name type="scientific">Paenibacillus profundus</name>
    <dbReference type="NCBI Taxonomy" id="1173085"/>
    <lineage>
        <taxon>Bacteria</taxon>
        <taxon>Bacillati</taxon>
        <taxon>Bacillota</taxon>
        <taxon>Bacilli</taxon>
        <taxon>Bacillales</taxon>
        <taxon>Paenibacillaceae</taxon>
        <taxon>Paenibacillus</taxon>
    </lineage>
</organism>
<feature type="transmembrane region" description="Helical" evidence="6">
    <location>
        <begin position="72"/>
        <end position="92"/>
    </location>
</feature>
<evidence type="ECO:0000256" key="4">
    <source>
        <dbReference type="ARBA" id="ARBA00022989"/>
    </source>
</evidence>
<evidence type="ECO:0000256" key="6">
    <source>
        <dbReference type="SAM" id="Phobius"/>
    </source>
</evidence>